<dbReference type="AlphaFoldDB" id="A0A0L7RED1"/>
<proteinExistence type="predicted"/>
<evidence type="ECO:0000313" key="1">
    <source>
        <dbReference type="EMBL" id="KOC69198.1"/>
    </source>
</evidence>
<gene>
    <name evidence="1" type="ORF">WH47_07649</name>
</gene>
<dbReference type="Pfam" id="PF14223">
    <property type="entry name" value="Retrotran_gag_2"/>
    <property type="match status" value="1"/>
</dbReference>
<dbReference type="OrthoDB" id="7472549at2759"/>
<dbReference type="EMBL" id="KQ414612">
    <property type="protein sequence ID" value="KOC69198.1"/>
    <property type="molecule type" value="Genomic_DNA"/>
</dbReference>
<dbReference type="Proteomes" id="UP000053825">
    <property type="component" value="Unassembled WGS sequence"/>
</dbReference>
<evidence type="ECO:0000313" key="2">
    <source>
        <dbReference type="Proteomes" id="UP000053825"/>
    </source>
</evidence>
<organism evidence="1 2">
    <name type="scientific">Habropoda laboriosa</name>
    <dbReference type="NCBI Taxonomy" id="597456"/>
    <lineage>
        <taxon>Eukaryota</taxon>
        <taxon>Metazoa</taxon>
        <taxon>Ecdysozoa</taxon>
        <taxon>Arthropoda</taxon>
        <taxon>Hexapoda</taxon>
        <taxon>Insecta</taxon>
        <taxon>Pterygota</taxon>
        <taxon>Neoptera</taxon>
        <taxon>Endopterygota</taxon>
        <taxon>Hymenoptera</taxon>
        <taxon>Apocrita</taxon>
        <taxon>Aculeata</taxon>
        <taxon>Apoidea</taxon>
        <taxon>Anthophila</taxon>
        <taxon>Apidae</taxon>
        <taxon>Habropoda</taxon>
    </lineage>
</organism>
<reference evidence="1 2" key="1">
    <citation type="submission" date="2015-07" db="EMBL/GenBank/DDBJ databases">
        <title>The genome of Habropoda laboriosa.</title>
        <authorList>
            <person name="Pan H."/>
            <person name="Kapheim K."/>
        </authorList>
    </citation>
    <scope>NUCLEOTIDE SEQUENCE [LARGE SCALE GENOMIC DNA]</scope>
    <source>
        <strain evidence="1">0110345459</strain>
    </source>
</reference>
<name>A0A0L7RED1_9HYME</name>
<protein>
    <recommendedName>
        <fullName evidence="3">DUF4219 domain-containing protein</fullName>
    </recommendedName>
</protein>
<dbReference type="STRING" id="597456.A0A0L7RED1"/>
<keyword evidence="2" id="KW-1185">Reference proteome</keyword>
<accession>A0A0L7RED1</accession>
<sequence length="117" mass="13555">MASTMTRIEFLNKENFDTWKIQMEALFIKNDAWVYVSGEKKKPEIVSENQASVAVAKIWETEDRKARSDIILSINSSELKEIKGCDTSREVWLKLKEINWSICSSLPTNELVNVHYD</sequence>
<evidence type="ECO:0008006" key="3">
    <source>
        <dbReference type="Google" id="ProtNLM"/>
    </source>
</evidence>